<dbReference type="EMBL" id="JARAKH010000040">
    <property type="protein sequence ID" value="KAK8381613.1"/>
    <property type="molecule type" value="Genomic_DNA"/>
</dbReference>
<gene>
    <name evidence="2" type="ORF">O3P69_018599</name>
</gene>
<protein>
    <submittedName>
        <fullName evidence="2">Uncharacterized protein</fullName>
    </submittedName>
</protein>
<evidence type="ECO:0000313" key="3">
    <source>
        <dbReference type="Proteomes" id="UP001487740"/>
    </source>
</evidence>
<name>A0AAW0T227_SCYPA</name>
<evidence type="ECO:0000313" key="2">
    <source>
        <dbReference type="EMBL" id="KAK8381613.1"/>
    </source>
</evidence>
<evidence type="ECO:0000256" key="1">
    <source>
        <dbReference type="SAM" id="MobiDB-lite"/>
    </source>
</evidence>
<reference evidence="2 3" key="1">
    <citation type="submission" date="2023-03" db="EMBL/GenBank/DDBJ databases">
        <title>High-quality genome of Scylla paramamosain provides insights in environmental adaptation.</title>
        <authorList>
            <person name="Zhang L."/>
        </authorList>
    </citation>
    <scope>NUCLEOTIDE SEQUENCE [LARGE SCALE GENOMIC DNA]</scope>
    <source>
        <strain evidence="2">LZ_2023a</strain>
        <tissue evidence="2">Muscle</tissue>
    </source>
</reference>
<dbReference type="Proteomes" id="UP001487740">
    <property type="component" value="Unassembled WGS sequence"/>
</dbReference>
<proteinExistence type="predicted"/>
<sequence length="158" mass="17617">MNTRPSRFQHPWDAADKKTGSVGISRRPHLQADTHTPRTQRTHTCHARKVKVSTSRLATIRPSCHPAILPYHDSMTILSEPPPIISLHATLDSQSQAREFSRGGGGERSTQKALAQMLRNMQTATPSPSQVAEFTPIPSHSRLLQVHTWLFNLHKAPP</sequence>
<accession>A0AAW0T227</accession>
<organism evidence="2 3">
    <name type="scientific">Scylla paramamosain</name>
    <name type="common">Mud crab</name>
    <dbReference type="NCBI Taxonomy" id="85552"/>
    <lineage>
        <taxon>Eukaryota</taxon>
        <taxon>Metazoa</taxon>
        <taxon>Ecdysozoa</taxon>
        <taxon>Arthropoda</taxon>
        <taxon>Crustacea</taxon>
        <taxon>Multicrustacea</taxon>
        <taxon>Malacostraca</taxon>
        <taxon>Eumalacostraca</taxon>
        <taxon>Eucarida</taxon>
        <taxon>Decapoda</taxon>
        <taxon>Pleocyemata</taxon>
        <taxon>Brachyura</taxon>
        <taxon>Eubrachyura</taxon>
        <taxon>Portunoidea</taxon>
        <taxon>Portunidae</taxon>
        <taxon>Portuninae</taxon>
        <taxon>Scylla</taxon>
    </lineage>
</organism>
<feature type="region of interest" description="Disordered" evidence="1">
    <location>
        <begin position="1"/>
        <end position="43"/>
    </location>
</feature>
<keyword evidence="3" id="KW-1185">Reference proteome</keyword>
<comment type="caution">
    <text evidence="2">The sequence shown here is derived from an EMBL/GenBank/DDBJ whole genome shotgun (WGS) entry which is preliminary data.</text>
</comment>
<dbReference type="AlphaFoldDB" id="A0AAW0T227"/>